<proteinExistence type="predicted"/>
<dbReference type="EMBL" id="CAJHNJ030000035">
    <property type="protein sequence ID" value="CAG9128203.1"/>
    <property type="molecule type" value="Genomic_DNA"/>
</dbReference>
<sequence>MGSYGVTLADLPNIFIMIAALVSLFIVLVIFLRHNRRKCAHDASGITSLHSQGDPLHQTQTPAVSNANGTKL</sequence>
<evidence type="ECO:0000256" key="2">
    <source>
        <dbReference type="SAM" id="Phobius"/>
    </source>
</evidence>
<name>A0A8S4FIM5_PLUXY</name>
<evidence type="ECO:0000313" key="4">
    <source>
        <dbReference type="Proteomes" id="UP000653454"/>
    </source>
</evidence>
<keyword evidence="2" id="KW-0812">Transmembrane</keyword>
<evidence type="ECO:0000313" key="3">
    <source>
        <dbReference type="EMBL" id="CAG9128203.1"/>
    </source>
</evidence>
<keyword evidence="4" id="KW-1185">Reference proteome</keyword>
<reference evidence="3" key="1">
    <citation type="submission" date="2020-11" db="EMBL/GenBank/DDBJ databases">
        <authorList>
            <person name="Whiteford S."/>
        </authorList>
    </citation>
    <scope>NUCLEOTIDE SEQUENCE</scope>
</reference>
<organism evidence="3 4">
    <name type="scientific">Plutella xylostella</name>
    <name type="common">Diamondback moth</name>
    <name type="synonym">Plutella maculipennis</name>
    <dbReference type="NCBI Taxonomy" id="51655"/>
    <lineage>
        <taxon>Eukaryota</taxon>
        <taxon>Metazoa</taxon>
        <taxon>Ecdysozoa</taxon>
        <taxon>Arthropoda</taxon>
        <taxon>Hexapoda</taxon>
        <taxon>Insecta</taxon>
        <taxon>Pterygota</taxon>
        <taxon>Neoptera</taxon>
        <taxon>Endopterygota</taxon>
        <taxon>Lepidoptera</taxon>
        <taxon>Glossata</taxon>
        <taxon>Ditrysia</taxon>
        <taxon>Yponomeutoidea</taxon>
        <taxon>Plutellidae</taxon>
        <taxon>Plutella</taxon>
    </lineage>
</organism>
<evidence type="ECO:0000256" key="1">
    <source>
        <dbReference type="SAM" id="MobiDB-lite"/>
    </source>
</evidence>
<dbReference type="Proteomes" id="UP000653454">
    <property type="component" value="Unassembled WGS sequence"/>
</dbReference>
<comment type="caution">
    <text evidence="3">The sequence shown here is derived from an EMBL/GenBank/DDBJ whole genome shotgun (WGS) entry which is preliminary data.</text>
</comment>
<dbReference type="AlphaFoldDB" id="A0A8S4FIM5"/>
<feature type="transmembrane region" description="Helical" evidence="2">
    <location>
        <begin position="12"/>
        <end position="32"/>
    </location>
</feature>
<keyword evidence="2" id="KW-0472">Membrane</keyword>
<accession>A0A8S4FIM5</accession>
<protein>
    <submittedName>
        <fullName evidence="3">(diamondback moth) hypothetical protein</fullName>
    </submittedName>
</protein>
<keyword evidence="2" id="KW-1133">Transmembrane helix</keyword>
<gene>
    <name evidence="3" type="ORF">PLXY2_LOCUS9182</name>
</gene>
<feature type="region of interest" description="Disordered" evidence="1">
    <location>
        <begin position="49"/>
        <end position="72"/>
    </location>
</feature>